<dbReference type="PANTHER" id="PTHR34818">
    <property type="entry name" value="PROTEIN BLI-3"/>
    <property type="match status" value="1"/>
</dbReference>
<dbReference type="InterPro" id="IPR052917">
    <property type="entry name" value="Stress-Dev_Protein"/>
</dbReference>
<reference evidence="2 3" key="1">
    <citation type="submission" date="2019-03" db="EMBL/GenBank/DDBJ databases">
        <title>Ramlibacter rhizophilus CCTCC AB2015357, whole genome shotgun sequence.</title>
        <authorList>
            <person name="Zhang X."/>
            <person name="Feng G."/>
            <person name="Zhu H."/>
        </authorList>
    </citation>
    <scope>NUCLEOTIDE SEQUENCE [LARGE SCALE GENOMIC DNA]</scope>
    <source>
        <strain evidence="2 3">CCTCC AB2015357</strain>
    </source>
</reference>
<organism evidence="2 3">
    <name type="scientific">Ramlibacter rhizophilus</name>
    <dbReference type="NCBI Taxonomy" id="1781167"/>
    <lineage>
        <taxon>Bacteria</taxon>
        <taxon>Pseudomonadati</taxon>
        <taxon>Pseudomonadota</taxon>
        <taxon>Betaproteobacteria</taxon>
        <taxon>Burkholderiales</taxon>
        <taxon>Comamonadaceae</taxon>
        <taxon>Ramlibacter</taxon>
    </lineage>
</organism>
<sequence>MSTSTVSERLDFKHLWTLIKDMRFGMLTHRYPDGSLRSHPLTTQNKSLDEGMLYFFVSKATGLGQRLQAEGEVNVAYSDPHKDHYVSIAGRATVSHDRAKQERLFNAMTKAWFPKGLDDPNLEFVEIKITHAEFWDVKESKTTQLVKMASAALTGTPPEMGEHREVHFS</sequence>
<evidence type="ECO:0000259" key="1">
    <source>
        <dbReference type="Pfam" id="PF16242"/>
    </source>
</evidence>
<proteinExistence type="predicted"/>
<feature type="domain" description="General stress protein FMN-binding split barrel" evidence="1">
    <location>
        <begin position="12"/>
        <end position="158"/>
    </location>
</feature>
<dbReference type="RefSeq" id="WP_135286974.1">
    <property type="nucleotide sequence ID" value="NZ_SMLL01000008.1"/>
</dbReference>
<dbReference type="Pfam" id="PF16242">
    <property type="entry name" value="Pyrid_ox_like"/>
    <property type="match status" value="1"/>
</dbReference>
<evidence type="ECO:0000313" key="2">
    <source>
        <dbReference type="EMBL" id="TFY96964.1"/>
    </source>
</evidence>
<comment type="caution">
    <text evidence="2">The sequence shown here is derived from an EMBL/GenBank/DDBJ whole genome shotgun (WGS) entry which is preliminary data.</text>
</comment>
<dbReference type="AlphaFoldDB" id="A0A4Z0BFQ8"/>
<dbReference type="SUPFAM" id="SSF50475">
    <property type="entry name" value="FMN-binding split barrel"/>
    <property type="match status" value="1"/>
</dbReference>
<dbReference type="InterPro" id="IPR038725">
    <property type="entry name" value="YdaG_split_barrel_FMN-bd"/>
</dbReference>
<gene>
    <name evidence="2" type="ORF">EZ242_20090</name>
</gene>
<dbReference type="PANTHER" id="PTHR34818:SF1">
    <property type="entry name" value="PROTEIN BLI-3"/>
    <property type="match status" value="1"/>
</dbReference>
<dbReference type="Gene3D" id="2.30.110.10">
    <property type="entry name" value="Electron Transport, Fmn-binding Protein, Chain A"/>
    <property type="match status" value="1"/>
</dbReference>
<dbReference type="OrthoDB" id="1432662at2"/>
<dbReference type="InterPro" id="IPR012349">
    <property type="entry name" value="Split_barrel_FMN-bd"/>
</dbReference>
<name>A0A4Z0BFQ8_9BURK</name>
<accession>A0A4Z0BFQ8</accession>
<keyword evidence="3" id="KW-1185">Reference proteome</keyword>
<evidence type="ECO:0000313" key="3">
    <source>
        <dbReference type="Proteomes" id="UP000297564"/>
    </source>
</evidence>
<protein>
    <submittedName>
        <fullName evidence="2">General stress protein</fullName>
    </submittedName>
</protein>
<dbReference type="EMBL" id="SMLL01000008">
    <property type="protein sequence ID" value="TFY96964.1"/>
    <property type="molecule type" value="Genomic_DNA"/>
</dbReference>
<dbReference type="Proteomes" id="UP000297564">
    <property type="component" value="Unassembled WGS sequence"/>
</dbReference>